<sequence>MRKPFLCGVRTFILIGVFLLVQLVFLSLFINKVHKCNSFNITETTTMQRCETEPHPSVGPRLVQDVPDWEKTLDFTEFNNETGTADGHYIIPNYVHFLKFQYATFNFIHMVCLLAAFKHQRPEKLFIHTDVPEFYGKYWEVLINTPGFKKVLVIKRMELPKEVFGQPLNPAWAGFHGGDVARLLVMRQYGGIYVDNDSYLIRNMDDFRRFEMVVAYRPGKAMMNQVVLAHKDARLLKEWQNGYKDYRPDEWYYNAGMHPALVLRERPNLVHSVSDLLGTYDIRRLIYLKRWHEWKTYYSCHLMVRWVRKYRHIGYPNPIEEKDVLKYDNTLVDMVQDVYDIKRLKKKKGAV</sequence>
<dbReference type="Pfam" id="PF04488">
    <property type="entry name" value="Gly_transf_sug"/>
    <property type="match status" value="1"/>
</dbReference>
<proteinExistence type="predicted"/>
<dbReference type="PANTHER" id="PTHR46830:SF1">
    <property type="entry name" value="ALPHA-1,4-N-ACETYLGLUCOSAMINYLTRANSFERASE"/>
    <property type="match status" value="1"/>
</dbReference>
<evidence type="ECO:0000256" key="1">
    <source>
        <dbReference type="SAM" id="Phobius"/>
    </source>
</evidence>
<name>A0A1B6LM97_9HEMI</name>
<dbReference type="PANTHER" id="PTHR46830">
    <property type="entry name" value="TRANSFERASE, PUTATIVE-RELATED"/>
    <property type="match status" value="1"/>
</dbReference>
<keyword evidence="1" id="KW-0472">Membrane</keyword>
<evidence type="ECO:0000313" key="2">
    <source>
        <dbReference type="EMBL" id="JAT24699.1"/>
    </source>
</evidence>
<gene>
    <name evidence="2" type="ORF">g.6050</name>
</gene>
<dbReference type="EMBL" id="GEBQ01015278">
    <property type="protein sequence ID" value="JAT24699.1"/>
    <property type="molecule type" value="Transcribed_RNA"/>
</dbReference>
<feature type="transmembrane region" description="Helical" evidence="1">
    <location>
        <begin position="12"/>
        <end position="30"/>
    </location>
</feature>
<protein>
    <recommendedName>
        <fullName evidence="3">Alpha-1,4-N-acetylglucosaminyltransferase</fullName>
    </recommendedName>
</protein>
<dbReference type="SUPFAM" id="SSF53448">
    <property type="entry name" value="Nucleotide-diphospho-sugar transferases"/>
    <property type="match status" value="1"/>
</dbReference>
<evidence type="ECO:0008006" key="3">
    <source>
        <dbReference type="Google" id="ProtNLM"/>
    </source>
</evidence>
<organism evidence="2">
    <name type="scientific">Graphocephala atropunctata</name>
    <dbReference type="NCBI Taxonomy" id="36148"/>
    <lineage>
        <taxon>Eukaryota</taxon>
        <taxon>Metazoa</taxon>
        <taxon>Ecdysozoa</taxon>
        <taxon>Arthropoda</taxon>
        <taxon>Hexapoda</taxon>
        <taxon>Insecta</taxon>
        <taxon>Pterygota</taxon>
        <taxon>Neoptera</taxon>
        <taxon>Paraneoptera</taxon>
        <taxon>Hemiptera</taxon>
        <taxon>Auchenorrhyncha</taxon>
        <taxon>Membracoidea</taxon>
        <taxon>Cicadellidae</taxon>
        <taxon>Cicadellinae</taxon>
        <taxon>Cicadellini</taxon>
        <taxon>Graphocephala</taxon>
    </lineage>
</organism>
<dbReference type="Gene3D" id="3.90.550.20">
    <property type="match status" value="1"/>
</dbReference>
<accession>A0A1B6LM97</accession>
<dbReference type="InterPro" id="IPR029044">
    <property type="entry name" value="Nucleotide-diphossugar_trans"/>
</dbReference>
<reference evidence="2" key="1">
    <citation type="submission" date="2015-11" db="EMBL/GenBank/DDBJ databases">
        <title>De novo transcriptome assembly of four potential Pierce s Disease insect vectors from Arizona vineyards.</title>
        <authorList>
            <person name="Tassone E.E."/>
        </authorList>
    </citation>
    <scope>NUCLEOTIDE SEQUENCE</scope>
</reference>
<keyword evidence="1" id="KW-0812">Transmembrane</keyword>
<keyword evidence="1" id="KW-1133">Transmembrane helix</keyword>
<dbReference type="InterPro" id="IPR007577">
    <property type="entry name" value="GlycoTrfase_DXD_sugar-bd_CS"/>
</dbReference>
<dbReference type="AlphaFoldDB" id="A0A1B6LM97"/>